<feature type="compositionally biased region" description="Basic and acidic residues" evidence="1">
    <location>
        <begin position="50"/>
        <end position="64"/>
    </location>
</feature>
<protein>
    <submittedName>
        <fullName evidence="2">Uncharacterized protein</fullName>
    </submittedName>
</protein>
<dbReference type="AlphaFoldDB" id="A0A3M6UY95"/>
<dbReference type="EMBL" id="RCHS01000500">
    <property type="protein sequence ID" value="RMX58494.1"/>
    <property type="molecule type" value="Genomic_DNA"/>
</dbReference>
<dbReference type="Proteomes" id="UP000275408">
    <property type="component" value="Unassembled WGS sequence"/>
</dbReference>
<evidence type="ECO:0000256" key="1">
    <source>
        <dbReference type="SAM" id="MobiDB-lite"/>
    </source>
</evidence>
<reference evidence="2 3" key="1">
    <citation type="journal article" date="2018" name="Sci. Rep.">
        <title>Comparative analysis of the Pocillopora damicornis genome highlights role of immune system in coral evolution.</title>
        <authorList>
            <person name="Cunning R."/>
            <person name="Bay R.A."/>
            <person name="Gillette P."/>
            <person name="Baker A.C."/>
            <person name="Traylor-Knowles N."/>
        </authorList>
    </citation>
    <scope>NUCLEOTIDE SEQUENCE [LARGE SCALE GENOMIC DNA]</scope>
    <source>
        <strain evidence="2">RSMAS</strain>
        <tissue evidence="2">Whole animal</tissue>
    </source>
</reference>
<organism evidence="2 3">
    <name type="scientific">Pocillopora damicornis</name>
    <name type="common">Cauliflower coral</name>
    <name type="synonym">Millepora damicornis</name>
    <dbReference type="NCBI Taxonomy" id="46731"/>
    <lineage>
        <taxon>Eukaryota</taxon>
        <taxon>Metazoa</taxon>
        <taxon>Cnidaria</taxon>
        <taxon>Anthozoa</taxon>
        <taxon>Hexacorallia</taxon>
        <taxon>Scleractinia</taxon>
        <taxon>Astrocoeniina</taxon>
        <taxon>Pocilloporidae</taxon>
        <taxon>Pocillopora</taxon>
    </lineage>
</organism>
<keyword evidence="3" id="KW-1185">Reference proteome</keyword>
<proteinExistence type="predicted"/>
<feature type="region of interest" description="Disordered" evidence="1">
    <location>
        <begin position="35"/>
        <end position="64"/>
    </location>
</feature>
<gene>
    <name evidence="2" type="ORF">pdam_00010748</name>
</gene>
<evidence type="ECO:0000313" key="2">
    <source>
        <dbReference type="EMBL" id="RMX58494.1"/>
    </source>
</evidence>
<sequence>MTHQDQTNQPLRVLTLKGGIEDEVQIATVKGKEKGRCMQTAGEIHSQSKTQEDDKELKRQKEEKIMSKKSPYTVFKVRRMEEKFSL</sequence>
<accession>A0A3M6UY95</accession>
<comment type="caution">
    <text evidence="2">The sequence shown here is derived from an EMBL/GenBank/DDBJ whole genome shotgun (WGS) entry which is preliminary data.</text>
</comment>
<evidence type="ECO:0000313" key="3">
    <source>
        <dbReference type="Proteomes" id="UP000275408"/>
    </source>
</evidence>
<name>A0A3M6UY95_POCDA</name>